<dbReference type="InterPro" id="IPR000873">
    <property type="entry name" value="AMP-dep_synth/lig_dom"/>
</dbReference>
<dbReference type="InterPro" id="IPR025110">
    <property type="entry name" value="AMP-bd_C"/>
</dbReference>
<gene>
    <name evidence="3" type="ORF">H9625_13240</name>
</gene>
<accession>A0ABR8YB00</accession>
<evidence type="ECO:0000259" key="2">
    <source>
        <dbReference type="Pfam" id="PF13193"/>
    </source>
</evidence>
<dbReference type="InterPro" id="IPR042099">
    <property type="entry name" value="ANL_N_sf"/>
</dbReference>
<proteinExistence type="predicted"/>
<dbReference type="SUPFAM" id="SSF56801">
    <property type="entry name" value="Acetyl-CoA synthetase-like"/>
    <property type="match status" value="1"/>
</dbReference>
<comment type="caution">
    <text evidence="3">The sequence shown here is derived from an EMBL/GenBank/DDBJ whole genome shotgun (WGS) entry which is preliminary data.</text>
</comment>
<feature type="domain" description="AMP-binding enzyme C-terminal" evidence="2">
    <location>
        <begin position="354"/>
        <end position="429"/>
    </location>
</feature>
<evidence type="ECO:0000313" key="3">
    <source>
        <dbReference type="EMBL" id="MBD8041385.1"/>
    </source>
</evidence>
<dbReference type="PANTHER" id="PTHR43201:SF32">
    <property type="entry name" value="2-SUCCINYLBENZOATE--COA LIGASE, CHLOROPLASTIC_PEROXISOMAL"/>
    <property type="match status" value="1"/>
</dbReference>
<dbReference type="InterPro" id="IPR045851">
    <property type="entry name" value="AMP-bd_C_sf"/>
</dbReference>
<reference evidence="3 4" key="1">
    <citation type="submission" date="2020-08" db="EMBL/GenBank/DDBJ databases">
        <title>A Genomic Blueprint of the Chicken Gut Microbiome.</title>
        <authorList>
            <person name="Gilroy R."/>
            <person name="Ravi A."/>
            <person name="Getino M."/>
            <person name="Pursley I."/>
            <person name="Horton D.L."/>
            <person name="Alikhan N.-F."/>
            <person name="Baker D."/>
            <person name="Gharbi K."/>
            <person name="Hall N."/>
            <person name="Watson M."/>
            <person name="Adriaenssens E.M."/>
            <person name="Foster-Nyarko E."/>
            <person name="Jarju S."/>
            <person name="Secka A."/>
            <person name="Antonio M."/>
            <person name="Oren A."/>
            <person name="Chaudhuri R."/>
            <person name="La Ragione R.M."/>
            <person name="Hildebrand F."/>
            <person name="Pallen M.J."/>
        </authorList>
    </citation>
    <scope>NUCLEOTIDE SEQUENCE [LARGE SCALE GENOMIC DNA]</scope>
    <source>
        <strain evidence="3 4">Sa1CVN1</strain>
    </source>
</reference>
<dbReference type="EMBL" id="JACSPP010000049">
    <property type="protein sequence ID" value="MBD8041385.1"/>
    <property type="molecule type" value="Genomic_DNA"/>
</dbReference>
<evidence type="ECO:0000259" key="1">
    <source>
        <dbReference type="Pfam" id="PF00501"/>
    </source>
</evidence>
<dbReference type="Pfam" id="PF13193">
    <property type="entry name" value="AMP-binding_C"/>
    <property type="match status" value="1"/>
</dbReference>
<keyword evidence="3" id="KW-0436">Ligase</keyword>
<name>A0ABR8YB00_9BACT</name>
<feature type="domain" description="AMP-dependent synthetase/ligase" evidence="1">
    <location>
        <begin position="100"/>
        <end position="303"/>
    </location>
</feature>
<organism evidence="3 4">
    <name type="scientific">Phocaeicola intestinalis</name>
    <dbReference type="NCBI Taxonomy" id="2762212"/>
    <lineage>
        <taxon>Bacteria</taxon>
        <taxon>Pseudomonadati</taxon>
        <taxon>Bacteroidota</taxon>
        <taxon>Bacteroidia</taxon>
        <taxon>Bacteroidales</taxon>
        <taxon>Bacteroidaceae</taxon>
        <taxon>Phocaeicola</taxon>
    </lineage>
</organism>
<dbReference type="GO" id="GO:0016874">
    <property type="term" value="F:ligase activity"/>
    <property type="evidence" value="ECO:0007669"/>
    <property type="project" value="UniProtKB-KW"/>
</dbReference>
<dbReference type="Gene3D" id="3.40.50.12780">
    <property type="entry name" value="N-terminal domain of ligase-like"/>
    <property type="match status" value="2"/>
</dbReference>
<evidence type="ECO:0000313" key="4">
    <source>
        <dbReference type="Proteomes" id="UP000620874"/>
    </source>
</evidence>
<dbReference type="CDD" id="cd04433">
    <property type="entry name" value="AFD_class_I"/>
    <property type="match status" value="1"/>
</dbReference>
<dbReference type="RefSeq" id="WP_191764782.1">
    <property type="nucleotide sequence ID" value="NZ_JACSPP010000049.1"/>
</dbReference>
<dbReference type="Proteomes" id="UP000620874">
    <property type="component" value="Unassembled WGS sequence"/>
</dbReference>
<dbReference type="PANTHER" id="PTHR43201">
    <property type="entry name" value="ACYL-COA SYNTHETASE"/>
    <property type="match status" value="1"/>
</dbReference>
<protein>
    <submittedName>
        <fullName evidence="3">Acyl--CoA ligase</fullName>
    </submittedName>
</protein>
<sequence>MTKLDDYLIRHAEERPEHDALVCGTECISYARLYERVREEAAIWASVSGKAVVIRATQSVGFIVTYLAVHLAGKTVVPLENDIPDVRMEHIEQQVRDNDIPEDVADILFTTGTTGEQKGVMISHRAIVSNAENLIGSQGYTDETVFVISGPLNHIGSLSKIWPVIMLGGTIVITEGMKNMDAFLSAFEYPSFRLASFLVPASLRILIQFASGKLSALAGKIDFIETGAAPMSQCDMLVLRELLPHTRLYNTYASTETGIVSTYDYSCNECIAGCLGYPMKHASVFITEAGSVACKGPMLMTGYIGEPALTHSVLHEEVLYTSDLGFIDSKGRLNLQGRMDDVINIGGYKISPVEVENQVLAYPGIKECICICAEHPVIGQVLKLLYVIDETPDFSQKQLVKFLKSNLEAHKLPFLYERVDKIERTYNGKINRNYYRI</sequence>
<feature type="domain" description="AMP-dependent synthetase/ligase" evidence="1">
    <location>
        <begin position="10"/>
        <end position="93"/>
    </location>
</feature>
<dbReference type="Pfam" id="PF00501">
    <property type="entry name" value="AMP-binding"/>
    <property type="match status" value="2"/>
</dbReference>
<keyword evidence="4" id="KW-1185">Reference proteome</keyword>
<dbReference type="Gene3D" id="3.30.300.30">
    <property type="match status" value="1"/>
</dbReference>